<evidence type="ECO:0000313" key="1">
    <source>
        <dbReference type="EMBL" id="PMD48947.1"/>
    </source>
</evidence>
<dbReference type="InterPro" id="IPR029044">
    <property type="entry name" value="Nucleotide-diphossugar_trans"/>
</dbReference>
<organism evidence="1 2">
    <name type="scientific">Hyaloscypha variabilis (strain UAMH 11265 / GT02V1 / F)</name>
    <name type="common">Meliniomyces variabilis</name>
    <dbReference type="NCBI Taxonomy" id="1149755"/>
    <lineage>
        <taxon>Eukaryota</taxon>
        <taxon>Fungi</taxon>
        <taxon>Dikarya</taxon>
        <taxon>Ascomycota</taxon>
        <taxon>Pezizomycotina</taxon>
        <taxon>Leotiomycetes</taxon>
        <taxon>Helotiales</taxon>
        <taxon>Hyaloscyphaceae</taxon>
        <taxon>Hyaloscypha</taxon>
        <taxon>Hyaloscypha variabilis</taxon>
    </lineage>
</organism>
<dbReference type="Gene3D" id="3.90.550.20">
    <property type="match status" value="1"/>
</dbReference>
<gene>
    <name evidence="1" type="ORF">L207DRAFT_540010</name>
</gene>
<name>A0A2J6SDV1_HYAVF</name>
<dbReference type="EMBL" id="KZ613937">
    <property type="protein sequence ID" value="PMD48947.1"/>
    <property type="molecule type" value="Genomic_DNA"/>
</dbReference>
<dbReference type="SUPFAM" id="SSF53448">
    <property type="entry name" value="Nucleotide-diphospho-sugar transferases"/>
    <property type="match status" value="1"/>
</dbReference>
<dbReference type="GO" id="GO:0000030">
    <property type="term" value="F:mannosyltransferase activity"/>
    <property type="evidence" value="ECO:0007669"/>
    <property type="project" value="TreeGrafter"/>
</dbReference>
<dbReference type="PANTHER" id="PTHR32385:SF22">
    <property type="entry name" value="MANNOSYL PHOSPHORYLINOSITOL CERAMIDE SYNTHASE SUR1"/>
    <property type="match status" value="1"/>
</dbReference>
<dbReference type="GO" id="GO:0051999">
    <property type="term" value="P:mannosyl-inositol phosphorylceramide biosynthetic process"/>
    <property type="evidence" value="ECO:0007669"/>
    <property type="project" value="TreeGrafter"/>
</dbReference>
<dbReference type="PANTHER" id="PTHR32385">
    <property type="entry name" value="MANNOSYL PHOSPHORYLINOSITOL CERAMIDE SYNTHASE"/>
    <property type="match status" value="1"/>
</dbReference>
<dbReference type="GO" id="GO:0016020">
    <property type="term" value="C:membrane"/>
    <property type="evidence" value="ECO:0007669"/>
    <property type="project" value="GOC"/>
</dbReference>
<dbReference type="Proteomes" id="UP000235786">
    <property type="component" value="Unassembled WGS sequence"/>
</dbReference>
<evidence type="ECO:0008006" key="3">
    <source>
        <dbReference type="Google" id="ProtNLM"/>
    </source>
</evidence>
<sequence>MSKSRKANEFRWKNNLPSLPSLHVSIVAEEEMSQDGRILSESQLTSRNWCHMVGLPNGCHIVPAHLLDLRPDSDVDKATQNPPPITSSEKNIWFYWSTGYETMHNCTKRTVRSWYRRFTKQGWTIRVVNRAPGSPSNVENFLDTQDPTIFPQESIDGTIGGEFGPQYTSDFVRFPLLIKYGGFYADVGVMQIGDLDRLWNETIGNTDSRFEVVSHNRGGVDGRSLTNYFMGSGRENRFFQRCHELFLAVWNKNGGRVSTKGMHTSPLLKRVPLMRHHSEISLKQQEELTDYHTHEQVMSIVMGLVDAESDWDGPKYVAEKIYGIEEAEYFDLINEMTGYDGETAFKLMSLQLPERVDFENDDQRLAREIVGACLQKSFALKLAHGMVVKIAGETLGSLWRANEGSDDVPGTYSHWLRYGMIYWNQSELSPALKFRIIAPTKFGTLLREN</sequence>
<protein>
    <recommendedName>
        <fullName evidence="3">Capsule polysaccharide biosynthesis protein</fullName>
    </recommendedName>
</protein>
<dbReference type="AlphaFoldDB" id="A0A2J6SDV1"/>
<accession>A0A2J6SDV1</accession>
<dbReference type="Pfam" id="PF05704">
    <property type="entry name" value="Caps_synth"/>
    <property type="match status" value="1"/>
</dbReference>
<dbReference type="OrthoDB" id="409543at2759"/>
<dbReference type="InterPro" id="IPR008441">
    <property type="entry name" value="AfumC-like_glycosyl_Trfase"/>
</dbReference>
<reference evidence="1 2" key="1">
    <citation type="submission" date="2016-04" db="EMBL/GenBank/DDBJ databases">
        <title>A degradative enzymes factory behind the ericoid mycorrhizal symbiosis.</title>
        <authorList>
            <consortium name="DOE Joint Genome Institute"/>
            <person name="Martino E."/>
            <person name="Morin E."/>
            <person name="Grelet G."/>
            <person name="Kuo A."/>
            <person name="Kohler A."/>
            <person name="Daghino S."/>
            <person name="Barry K."/>
            <person name="Choi C."/>
            <person name="Cichocki N."/>
            <person name="Clum A."/>
            <person name="Copeland A."/>
            <person name="Hainaut M."/>
            <person name="Haridas S."/>
            <person name="Labutti K."/>
            <person name="Lindquist E."/>
            <person name="Lipzen A."/>
            <person name="Khouja H.-R."/>
            <person name="Murat C."/>
            <person name="Ohm R."/>
            <person name="Olson A."/>
            <person name="Spatafora J."/>
            <person name="Veneault-Fourrey C."/>
            <person name="Henrissat B."/>
            <person name="Grigoriev I."/>
            <person name="Martin F."/>
            <person name="Perotto S."/>
        </authorList>
    </citation>
    <scope>NUCLEOTIDE SEQUENCE [LARGE SCALE GENOMIC DNA]</scope>
    <source>
        <strain evidence="1 2">F</strain>
    </source>
</reference>
<dbReference type="InterPro" id="IPR051706">
    <property type="entry name" value="Glycosyltransferase_domain"/>
</dbReference>
<proteinExistence type="predicted"/>
<keyword evidence="2" id="KW-1185">Reference proteome</keyword>
<evidence type="ECO:0000313" key="2">
    <source>
        <dbReference type="Proteomes" id="UP000235786"/>
    </source>
</evidence>